<keyword evidence="1" id="KW-0812">Transmembrane</keyword>
<feature type="transmembrane region" description="Helical" evidence="1">
    <location>
        <begin position="12"/>
        <end position="42"/>
    </location>
</feature>
<keyword evidence="1" id="KW-0472">Membrane</keyword>
<gene>
    <name evidence="2" type="ORF">MNBD_GAMMA02-1169</name>
</gene>
<dbReference type="EMBL" id="UOFA01000402">
    <property type="protein sequence ID" value="VAW48314.1"/>
    <property type="molecule type" value="Genomic_DNA"/>
</dbReference>
<name>A0A3B0WXI5_9ZZZZ</name>
<evidence type="ECO:0000313" key="2">
    <source>
        <dbReference type="EMBL" id="VAW48314.1"/>
    </source>
</evidence>
<accession>A0A3B0WXI5</accession>
<dbReference type="AlphaFoldDB" id="A0A3B0WXI5"/>
<feature type="transmembrane region" description="Helical" evidence="1">
    <location>
        <begin position="54"/>
        <end position="83"/>
    </location>
</feature>
<protein>
    <submittedName>
        <fullName evidence="2">Uncharacterized protein</fullName>
    </submittedName>
</protein>
<organism evidence="2">
    <name type="scientific">hydrothermal vent metagenome</name>
    <dbReference type="NCBI Taxonomy" id="652676"/>
    <lineage>
        <taxon>unclassified sequences</taxon>
        <taxon>metagenomes</taxon>
        <taxon>ecological metagenomes</taxon>
    </lineage>
</organism>
<keyword evidence="1" id="KW-1133">Transmembrane helix</keyword>
<evidence type="ECO:0000256" key="1">
    <source>
        <dbReference type="SAM" id="Phobius"/>
    </source>
</evidence>
<sequence>MIKSITPVISTLLLLGGSFLVLAIPTWMTYVLLASTAIMLATHLAYKHSNMMSLLWSFCVGFFGFCVLVILFVSTIVIMNGILTA</sequence>
<proteinExistence type="predicted"/>
<reference evidence="2" key="1">
    <citation type="submission" date="2018-06" db="EMBL/GenBank/DDBJ databases">
        <authorList>
            <person name="Zhirakovskaya E."/>
        </authorList>
    </citation>
    <scope>NUCLEOTIDE SEQUENCE</scope>
</reference>